<dbReference type="STRING" id="996801.BW723_17025"/>
<dbReference type="InterPro" id="IPR016040">
    <property type="entry name" value="NAD(P)-bd_dom"/>
</dbReference>
<comment type="caution">
    <text evidence="2">The sequence shown here is derived from an EMBL/GenBank/DDBJ whole genome shotgun (WGS) entry which is preliminary data.</text>
</comment>
<dbReference type="SUPFAM" id="SSF51735">
    <property type="entry name" value="NAD(P)-binding Rossmann-fold domains"/>
    <property type="match status" value="1"/>
</dbReference>
<dbReference type="InterPro" id="IPR051783">
    <property type="entry name" value="NAD(P)-dependent_oxidoreduct"/>
</dbReference>
<dbReference type="Proteomes" id="UP000092612">
    <property type="component" value="Unassembled WGS sequence"/>
</dbReference>
<dbReference type="AlphaFoldDB" id="A0A1B8U3Z6"/>
<dbReference type="InterPro" id="IPR036291">
    <property type="entry name" value="NAD(P)-bd_dom_sf"/>
</dbReference>
<dbReference type="Pfam" id="PF13460">
    <property type="entry name" value="NAD_binding_10"/>
    <property type="match status" value="1"/>
</dbReference>
<reference evidence="3" key="1">
    <citation type="submission" date="2016-02" db="EMBL/GenBank/DDBJ databases">
        <title>Paenibacillus sp. LPB0068, isolated from Crassostrea gigas.</title>
        <authorList>
            <person name="Shin S.-K."/>
            <person name="Yi H."/>
        </authorList>
    </citation>
    <scope>NUCLEOTIDE SEQUENCE [LARGE SCALE GENOMIC DNA]</scope>
    <source>
        <strain evidence="3">KCTC 23969</strain>
    </source>
</reference>
<gene>
    <name evidence="2" type="ORF">LPB301_06245</name>
</gene>
<proteinExistence type="predicted"/>
<dbReference type="KEGG" id="prn:BW723_17025"/>
<dbReference type="PANTHER" id="PTHR48079">
    <property type="entry name" value="PROTEIN YEEZ"/>
    <property type="match status" value="1"/>
</dbReference>
<evidence type="ECO:0000313" key="3">
    <source>
        <dbReference type="Proteomes" id="UP000092612"/>
    </source>
</evidence>
<dbReference type="PANTHER" id="PTHR48079:SF6">
    <property type="entry name" value="NAD(P)-BINDING DOMAIN-CONTAINING PROTEIN-RELATED"/>
    <property type="match status" value="1"/>
</dbReference>
<feature type="domain" description="NAD(P)-binding" evidence="1">
    <location>
        <begin position="10"/>
        <end position="186"/>
    </location>
</feature>
<dbReference type="OrthoDB" id="751203at2"/>
<dbReference type="EMBL" id="LSFL01000013">
    <property type="protein sequence ID" value="OBY66594.1"/>
    <property type="molecule type" value="Genomic_DNA"/>
</dbReference>
<evidence type="ECO:0000313" key="2">
    <source>
        <dbReference type="EMBL" id="OBY66594.1"/>
    </source>
</evidence>
<dbReference type="GO" id="GO:0005737">
    <property type="term" value="C:cytoplasm"/>
    <property type="evidence" value="ECO:0007669"/>
    <property type="project" value="TreeGrafter"/>
</dbReference>
<sequence length="254" mass="29279">MKNISILGCGWLGKPLAVSFLEDGFSVKGSTTSEEKIDVLEDLGIETYLVDISENEEFDAFLDSDILIIAITSKDIDGFENLIAQIQESSIQKVIFISSTSVYGRINKVMTEEDEVLKNHPLVEIENLFRENTFFETTIIRFAGLFGGNRQPYNWFKNGRKIPQPKGFVNMIHREDCIEIIHEIINQNSWNETFNACSNHHPTRREFYTLAKLSAGFEIPEFEFNAVYEWKIISSDKIQKVLKYEFIHDDLLSF</sequence>
<dbReference type="Gene3D" id="3.40.50.720">
    <property type="entry name" value="NAD(P)-binding Rossmann-like Domain"/>
    <property type="match status" value="1"/>
</dbReference>
<accession>A0A1B8U3Z6</accession>
<dbReference type="GO" id="GO:0004029">
    <property type="term" value="F:aldehyde dehydrogenase (NAD+) activity"/>
    <property type="evidence" value="ECO:0007669"/>
    <property type="project" value="TreeGrafter"/>
</dbReference>
<evidence type="ECO:0000259" key="1">
    <source>
        <dbReference type="Pfam" id="PF13460"/>
    </source>
</evidence>
<name>A0A1B8U3Z6_9FLAO</name>
<keyword evidence="3" id="KW-1185">Reference proteome</keyword>
<organism evidence="2 3">
    <name type="scientific">Polaribacter reichenbachii</name>
    <dbReference type="NCBI Taxonomy" id="996801"/>
    <lineage>
        <taxon>Bacteria</taxon>
        <taxon>Pseudomonadati</taxon>
        <taxon>Bacteroidota</taxon>
        <taxon>Flavobacteriia</taxon>
        <taxon>Flavobacteriales</taxon>
        <taxon>Flavobacteriaceae</taxon>
    </lineage>
</organism>
<dbReference type="RefSeq" id="WP_068359240.1">
    <property type="nucleotide sequence ID" value="NZ_CP019337.1"/>
</dbReference>
<protein>
    <submittedName>
        <fullName evidence="2">dTDP-glucose 4,6-dehydratase</fullName>
    </submittedName>
</protein>